<dbReference type="InterPro" id="IPR015422">
    <property type="entry name" value="PyrdxlP-dep_Trfase_small"/>
</dbReference>
<evidence type="ECO:0000256" key="3">
    <source>
        <dbReference type="ARBA" id="ARBA00011881"/>
    </source>
</evidence>
<dbReference type="GO" id="GO:0008732">
    <property type="term" value="F:L-allo-threonine aldolase activity"/>
    <property type="evidence" value="ECO:0007669"/>
    <property type="project" value="TreeGrafter"/>
</dbReference>
<feature type="domain" description="Aromatic amino acid beta-eliminating lyase/threonine aldolase" evidence="7">
    <location>
        <begin position="5"/>
        <end position="286"/>
    </location>
</feature>
<sequence length="343" mass="37358">MKILDLRSDTVTQPTEAMRQSMAQAIVGDDVYGDDPTVIELEQTSASRLGKEAALFVPTGTFGNQLAILTHCQRGDEVIVGDDSHIVWHEAGGSAVIGGVQLRTLESHLGQLDPTAIGRKIRYGIDIHEPKTGLICLENAHSNGRVIPLSNMQAIWQVAQSKRIPLHLDGARIFNAATHLGVDVKEITQYCDTVMCCLSKGLAAPVGSILAGSKHFIARARRLRKMLGGGLRQAGVLAAPGLIALNEMSLRLGQDHANAQTLAQRLSRIDGIEIDLVSVQINIVWFRFTRDINAAALTAAFAAAQIKVNPPEEGWMRLVTHWQIEHADLERIVAVLRHFMTSN</sequence>
<comment type="similarity">
    <text evidence="2">Belongs to the threonine aldolase family.</text>
</comment>
<evidence type="ECO:0000259" key="7">
    <source>
        <dbReference type="Pfam" id="PF01212"/>
    </source>
</evidence>
<dbReference type="SUPFAM" id="SSF53383">
    <property type="entry name" value="PLP-dependent transferases"/>
    <property type="match status" value="1"/>
</dbReference>
<feature type="modified residue" description="N6-(pyridoxal phosphate)lysine" evidence="6">
    <location>
        <position position="200"/>
    </location>
</feature>
<dbReference type="InterPro" id="IPR001597">
    <property type="entry name" value="ArAA_b-elim_lyase/Thr_aldolase"/>
</dbReference>
<dbReference type="GO" id="GO:0006545">
    <property type="term" value="P:glycine biosynthetic process"/>
    <property type="evidence" value="ECO:0007669"/>
    <property type="project" value="TreeGrafter"/>
</dbReference>
<dbReference type="FunFam" id="3.40.640.10:FF:000030">
    <property type="entry name" value="Low-specificity L-threonine aldolase"/>
    <property type="match status" value="1"/>
</dbReference>
<dbReference type="EC" id="4.1.2.48" evidence="8"/>
<dbReference type="RefSeq" id="WP_348945285.1">
    <property type="nucleotide sequence ID" value="NZ_CP157355.1"/>
</dbReference>
<evidence type="ECO:0000313" key="8">
    <source>
        <dbReference type="EMBL" id="XBM00962.1"/>
    </source>
</evidence>
<dbReference type="InterPro" id="IPR015424">
    <property type="entry name" value="PyrdxlP-dep_Trfase"/>
</dbReference>
<keyword evidence="5 8" id="KW-0456">Lyase</keyword>
<dbReference type="Pfam" id="PF01212">
    <property type="entry name" value="Beta_elim_lyase"/>
    <property type="match status" value="1"/>
</dbReference>
<dbReference type="KEGG" id="cmav:ABHF33_01375"/>
<dbReference type="PIRSF" id="PIRSF017617">
    <property type="entry name" value="Thr_aldolase"/>
    <property type="match status" value="1"/>
</dbReference>
<dbReference type="Gene3D" id="3.90.1150.10">
    <property type="entry name" value="Aspartate Aminotransferase, domain 1"/>
    <property type="match status" value="1"/>
</dbReference>
<dbReference type="PANTHER" id="PTHR48097">
    <property type="entry name" value="L-THREONINE ALDOLASE-RELATED"/>
    <property type="match status" value="1"/>
</dbReference>
<comment type="subunit">
    <text evidence="3">Homotetramer.</text>
</comment>
<dbReference type="CDD" id="cd06502">
    <property type="entry name" value="TA_like"/>
    <property type="match status" value="1"/>
</dbReference>
<dbReference type="InterPro" id="IPR023603">
    <property type="entry name" value="Low_specificity_L-TA-like"/>
</dbReference>
<proteinExistence type="inferred from homology"/>
<reference evidence="8" key="1">
    <citation type="submission" date="2024-05" db="EMBL/GenBank/DDBJ databases">
        <authorList>
            <person name="Yang L."/>
            <person name="Pan L."/>
        </authorList>
    </citation>
    <scope>NUCLEOTIDE SEQUENCE</scope>
    <source>
        <strain evidence="8">FCG-7</strain>
    </source>
</reference>
<dbReference type="EMBL" id="CP157355">
    <property type="protein sequence ID" value="XBM00962.1"/>
    <property type="molecule type" value="Genomic_DNA"/>
</dbReference>
<evidence type="ECO:0000256" key="6">
    <source>
        <dbReference type="PIRSR" id="PIRSR017617-1"/>
    </source>
</evidence>
<dbReference type="NCBIfam" id="NF007825">
    <property type="entry name" value="PRK10534.1"/>
    <property type="match status" value="1"/>
</dbReference>
<dbReference type="PANTHER" id="PTHR48097:SF9">
    <property type="entry name" value="L-THREONINE ALDOLASE"/>
    <property type="match status" value="1"/>
</dbReference>
<dbReference type="Gene3D" id="3.40.640.10">
    <property type="entry name" value="Type I PLP-dependent aspartate aminotransferase-like (Major domain)"/>
    <property type="match status" value="1"/>
</dbReference>
<dbReference type="GO" id="GO:0006567">
    <property type="term" value="P:L-threonine catabolic process"/>
    <property type="evidence" value="ECO:0007669"/>
    <property type="project" value="TreeGrafter"/>
</dbReference>
<accession>A0AAU7F8W3</accession>
<evidence type="ECO:0000256" key="5">
    <source>
        <dbReference type="ARBA" id="ARBA00023239"/>
    </source>
</evidence>
<evidence type="ECO:0000256" key="4">
    <source>
        <dbReference type="ARBA" id="ARBA00022898"/>
    </source>
</evidence>
<comment type="cofactor">
    <cofactor evidence="1">
        <name>pyridoxal 5'-phosphate</name>
        <dbReference type="ChEBI" id="CHEBI:597326"/>
    </cofactor>
</comment>
<evidence type="ECO:0000256" key="2">
    <source>
        <dbReference type="ARBA" id="ARBA00006966"/>
    </source>
</evidence>
<dbReference type="GO" id="GO:0005829">
    <property type="term" value="C:cytosol"/>
    <property type="evidence" value="ECO:0007669"/>
    <property type="project" value="TreeGrafter"/>
</dbReference>
<dbReference type="AlphaFoldDB" id="A0AAU7F8W3"/>
<evidence type="ECO:0000256" key="1">
    <source>
        <dbReference type="ARBA" id="ARBA00001933"/>
    </source>
</evidence>
<name>A0AAU7F8W3_9NEIS</name>
<organism evidence="8">
    <name type="scientific">Chitinibacter mangrovi</name>
    <dbReference type="NCBI Taxonomy" id="3153927"/>
    <lineage>
        <taxon>Bacteria</taxon>
        <taxon>Pseudomonadati</taxon>
        <taxon>Pseudomonadota</taxon>
        <taxon>Betaproteobacteria</taxon>
        <taxon>Neisseriales</taxon>
        <taxon>Chitinibacteraceae</taxon>
        <taxon>Chitinibacter</taxon>
    </lineage>
</organism>
<dbReference type="InterPro" id="IPR015421">
    <property type="entry name" value="PyrdxlP-dep_Trfase_major"/>
</dbReference>
<keyword evidence="4" id="KW-0663">Pyridoxal phosphate</keyword>
<dbReference type="NCBIfam" id="NF041359">
    <property type="entry name" value="GntG_guanitoxin"/>
    <property type="match status" value="1"/>
</dbReference>
<gene>
    <name evidence="8" type="primary">ltaE</name>
    <name evidence="8" type="ORF">ABHF33_01375</name>
</gene>
<protein>
    <submittedName>
        <fullName evidence="8">Low-specificity L-threonine aldolase</fullName>
        <ecNumber evidence="8">4.1.2.48</ecNumber>
    </submittedName>
</protein>